<comment type="similarity">
    <text evidence="1 4">Belongs to the terpene cyclase/mutase family.</text>
</comment>
<feature type="domain" description="Squalene cyclase N-terminal" evidence="6">
    <location>
        <begin position="98"/>
        <end position="358"/>
    </location>
</feature>
<dbReference type="EMBL" id="CAJGYO010000009">
    <property type="protein sequence ID" value="CAD6253480.1"/>
    <property type="molecule type" value="Genomic_DNA"/>
</dbReference>
<feature type="domain" description="Squalene cyclase C-terminal" evidence="5">
    <location>
        <begin position="413"/>
        <end position="750"/>
    </location>
</feature>
<dbReference type="AlphaFoldDB" id="A0A811QBX3"/>
<dbReference type="SUPFAM" id="SSF48239">
    <property type="entry name" value="Terpenoid cyclases/Protein prenyltransferases"/>
    <property type="match status" value="2"/>
</dbReference>
<evidence type="ECO:0000256" key="4">
    <source>
        <dbReference type="RuleBase" id="RU362003"/>
    </source>
</evidence>
<proteinExistence type="inferred from homology"/>
<keyword evidence="2" id="KW-0677">Repeat</keyword>
<dbReference type="SFLD" id="SFLDG01016">
    <property type="entry name" value="Prenyltransferase_Like_2"/>
    <property type="match status" value="1"/>
</dbReference>
<dbReference type="InterPro" id="IPR032696">
    <property type="entry name" value="SQ_cyclase_C"/>
</dbReference>
<protein>
    <recommendedName>
        <fullName evidence="4">Terpene cyclase/mutase family member</fullName>
        <ecNumber evidence="4">5.4.99.-</ecNumber>
    </recommendedName>
</protein>
<evidence type="ECO:0000256" key="2">
    <source>
        <dbReference type="ARBA" id="ARBA00022737"/>
    </source>
</evidence>
<evidence type="ECO:0000313" key="7">
    <source>
        <dbReference type="EMBL" id="CAD6253480.1"/>
    </source>
</evidence>
<comment type="caution">
    <text evidence="7">The sequence shown here is derived from an EMBL/GenBank/DDBJ whole genome shotgun (WGS) entry which is preliminary data.</text>
</comment>
<evidence type="ECO:0000259" key="5">
    <source>
        <dbReference type="Pfam" id="PF13243"/>
    </source>
</evidence>
<dbReference type="FunFam" id="1.50.10.20:FF:000002">
    <property type="entry name" value="Terpene cyclase/mutase family member"/>
    <property type="match status" value="1"/>
</dbReference>
<evidence type="ECO:0000256" key="1">
    <source>
        <dbReference type="ARBA" id="ARBA00009755"/>
    </source>
</evidence>
<dbReference type="Proteomes" id="UP000604825">
    <property type="component" value="Unassembled WGS sequence"/>
</dbReference>
<dbReference type="GO" id="GO:0016104">
    <property type="term" value="P:triterpenoid biosynthetic process"/>
    <property type="evidence" value="ECO:0007669"/>
    <property type="project" value="InterPro"/>
</dbReference>
<dbReference type="EC" id="5.4.99.-" evidence="4"/>
<dbReference type="GO" id="GO:0031559">
    <property type="term" value="F:oxidosqualene cyclase activity"/>
    <property type="evidence" value="ECO:0007669"/>
    <property type="project" value="UniProtKB-ARBA"/>
</dbReference>
<dbReference type="FunFam" id="1.50.10.20:FF:000022">
    <property type="entry name" value="Terpene cyclase/mutase family member"/>
    <property type="match status" value="1"/>
</dbReference>
<organism evidence="7 8">
    <name type="scientific">Miscanthus lutarioriparius</name>
    <dbReference type="NCBI Taxonomy" id="422564"/>
    <lineage>
        <taxon>Eukaryota</taxon>
        <taxon>Viridiplantae</taxon>
        <taxon>Streptophyta</taxon>
        <taxon>Embryophyta</taxon>
        <taxon>Tracheophyta</taxon>
        <taxon>Spermatophyta</taxon>
        <taxon>Magnoliopsida</taxon>
        <taxon>Liliopsida</taxon>
        <taxon>Poales</taxon>
        <taxon>Poaceae</taxon>
        <taxon>PACMAD clade</taxon>
        <taxon>Panicoideae</taxon>
        <taxon>Andropogonodae</taxon>
        <taxon>Andropogoneae</taxon>
        <taxon>Saccharinae</taxon>
        <taxon>Miscanthus</taxon>
    </lineage>
</organism>
<dbReference type="PANTHER" id="PTHR11764">
    <property type="entry name" value="TERPENE CYCLASE/MUTASE FAMILY MEMBER"/>
    <property type="match status" value="1"/>
</dbReference>
<sequence length="759" mass="86530">MWKLKVAEGGSPLLRSTNGFVGRTVWEFDLDFGTPEQRAEVEKARREFSNHRFQRKHSADVLMRMQYAKAKPLHMDLPAVKLGDNQDITEEAVLTSLKRAISRLSTLQANDGHWPGDCGGPLFLLPGLIIMLYVTGALNVVLSSEHQREMRRYLYNHQNEDGGWGLHIEGPSTMFGTTLNYVTLRLIGEGPNSGDGAMEKGRNWILEHGGATYTTSWGKFWLTVLGVYDWSGNNPLPPEMWLLPYNLPFHPGRMWCHCRAVYLPMSYIYGKRFVGRITPLVLELRNELYEDPYNLIDWNKARNQCAKEDLYYPHPFLQDVLWATLHKFVEPVMMHWPGIKFREIALRTAMRHIHYEDENTRYINLGPVNKVMNMLACWIEDPKSEAFKLHVLRIYDYLWLAEDGMKMKGYNGSQLWDTGLTVQAIVRTNLIEEFGPTLKLAHAFIKNSQILDNCPGDLNQWYRHMSKGGWSFSTADHGWSVSDCTATGLEAALLLSMISPQIVGEPMEVDRVYDGVNCLISLMNDNGGFATFELTRSYAWLEHINPSETFGGIMIDYPYVECTSSSIQALALFKKLYPEHRRKEVDNCISKGADFIESIQRNDGSWYGSWGVCFTNATWFAVFGLVCAGRTFKNSSAIKKACDFLLSKELPSGGWGESYLSCQDKVYTNLEGMRPHAVNTGWAMLALIRAEQAERDPAPLHRAAKVLIDLQLEEGEFPQQEIIGVFNQNCMIGYSQYRNIFPIWALGEYRTRVHVAGKK</sequence>
<dbReference type="GO" id="GO:0005811">
    <property type="term" value="C:lipid droplet"/>
    <property type="evidence" value="ECO:0007669"/>
    <property type="project" value="InterPro"/>
</dbReference>
<dbReference type="InterPro" id="IPR032697">
    <property type="entry name" value="SQ_cyclase_N"/>
</dbReference>
<dbReference type="Pfam" id="PF13243">
    <property type="entry name" value="SQHop_cyclase_C"/>
    <property type="match status" value="1"/>
</dbReference>
<accession>A0A811QBX3</accession>
<keyword evidence="8" id="KW-1185">Reference proteome</keyword>
<dbReference type="OrthoDB" id="21502at2759"/>
<reference evidence="7" key="1">
    <citation type="submission" date="2020-10" db="EMBL/GenBank/DDBJ databases">
        <authorList>
            <person name="Han B."/>
            <person name="Lu T."/>
            <person name="Zhao Q."/>
            <person name="Huang X."/>
            <person name="Zhao Y."/>
        </authorList>
    </citation>
    <scope>NUCLEOTIDE SEQUENCE</scope>
</reference>
<dbReference type="InterPro" id="IPR008930">
    <property type="entry name" value="Terpenoid_cyclase/PrenylTrfase"/>
</dbReference>
<evidence type="ECO:0000313" key="8">
    <source>
        <dbReference type="Proteomes" id="UP000604825"/>
    </source>
</evidence>
<name>A0A811QBX3_9POAL</name>
<dbReference type="InterPro" id="IPR018333">
    <property type="entry name" value="Squalene_cyclase"/>
</dbReference>
<dbReference type="NCBIfam" id="TIGR01787">
    <property type="entry name" value="squalene_cyclas"/>
    <property type="match status" value="1"/>
</dbReference>
<keyword evidence="3 4" id="KW-0413">Isomerase</keyword>
<dbReference type="Gene3D" id="1.50.10.20">
    <property type="match status" value="2"/>
</dbReference>
<evidence type="ECO:0000259" key="6">
    <source>
        <dbReference type="Pfam" id="PF13249"/>
    </source>
</evidence>
<dbReference type="CDD" id="cd02892">
    <property type="entry name" value="SQCY_1"/>
    <property type="match status" value="1"/>
</dbReference>
<dbReference type="Pfam" id="PF13249">
    <property type="entry name" value="SQHop_cyclase_N"/>
    <property type="match status" value="1"/>
</dbReference>
<gene>
    <name evidence="7" type="ORF">NCGR_LOCUS37105</name>
</gene>
<dbReference type="PANTHER" id="PTHR11764:SF20">
    <property type="entry name" value="LANOSTEROL SYNTHASE"/>
    <property type="match status" value="1"/>
</dbReference>
<evidence type="ECO:0000256" key="3">
    <source>
        <dbReference type="ARBA" id="ARBA00023235"/>
    </source>
</evidence>